<sequence length="410" mass="41860">MNFISSLLGRHRDDGASTEPLTTAELLGLRDAALRVGRRWLERCDDDGAVRTLAGPCGRDALEAACAAASHRGTTDDDAIALGARRALESMVLTDDSSEAAPGDVEDLATLACVVRLFVDDDEGAAALVRTLADACDSRRLPAAGRAVAEAVAVAYSDVAAVVGAAPLAFAMETLTPGLLCDALAGTLPLDALVVVWDHVFAAGEVGLLRALVACVGVARETLVAAARRRQKGDNTSALAHDVVSDLCRDADAGALAREIERLSRREDVSALLGDDLRHAVGTAATLTRAELRRRLLSYDVDGDGVLEASEALDAARALGGDDEDTSLVARAAVLAARSGSVTVAALERAALGDDSIARCLGGAVDPAGGSTAAPSSRAPSPTTPASPAMPPPPVDAPPACFSCVFAKSA</sequence>
<reference evidence="3" key="1">
    <citation type="submission" date="2021-11" db="EMBL/GenBank/DDBJ databases">
        <authorList>
            <consortium name="Genoscope - CEA"/>
            <person name="William W."/>
        </authorList>
    </citation>
    <scope>NUCLEOTIDE SEQUENCE</scope>
</reference>
<organism evidence="3 4">
    <name type="scientific">Pelagomonas calceolata</name>
    <dbReference type="NCBI Taxonomy" id="35677"/>
    <lineage>
        <taxon>Eukaryota</taxon>
        <taxon>Sar</taxon>
        <taxon>Stramenopiles</taxon>
        <taxon>Ochrophyta</taxon>
        <taxon>Pelagophyceae</taxon>
        <taxon>Pelagomonadales</taxon>
        <taxon>Pelagomonadaceae</taxon>
        <taxon>Pelagomonas</taxon>
    </lineage>
</organism>
<comment type="caution">
    <text evidence="3">The sequence shown here is derived from an EMBL/GenBank/DDBJ whole genome shotgun (WGS) entry which is preliminary data.</text>
</comment>
<feature type="compositionally biased region" description="Pro residues" evidence="1">
    <location>
        <begin position="382"/>
        <end position="394"/>
    </location>
</feature>
<protein>
    <recommendedName>
        <fullName evidence="2">EF-hand domain-containing protein</fullName>
    </recommendedName>
</protein>
<dbReference type="Proteomes" id="UP000789595">
    <property type="component" value="Unassembled WGS sequence"/>
</dbReference>
<evidence type="ECO:0000256" key="1">
    <source>
        <dbReference type="SAM" id="MobiDB-lite"/>
    </source>
</evidence>
<dbReference type="PROSITE" id="PS50222">
    <property type="entry name" value="EF_HAND_2"/>
    <property type="match status" value="1"/>
</dbReference>
<feature type="compositionally biased region" description="Low complexity" evidence="1">
    <location>
        <begin position="368"/>
        <end position="381"/>
    </location>
</feature>
<dbReference type="InterPro" id="IPR002048">
    <property type="entry name" value="EF_hand_dom"/>
</dbReference>
<feature type="domain" description="EF-hand" evidence="2">
    <location>
        <begin position="287"/>
        <end position="322"/>
    </location>
</feature>
<keyword evidence="4" id="KW-1185">Reference proteome</keyword>
<name>A0A8J2T106_9STRA</name>
<feature type="region of interest" description="Disordered" evidence="1">
    <location>
        <begin position="368"/>
        <end position="394"/>
    </location>
</feature>
<dbReference type="EMBL" id="CAKKNE010000005">
    <property type="protein sequence ID" value="CAH0377478.1"/>
    <property type="molecule type" value="Genomic_DNA"/>
</dbReference>
<dbReference type="GO" id="GO:0005509">
    <property type="term" value="F:calcium ion binding"/>
    <property type="evidence" value="ECO:0007669"/>
    <property type="project" value="InterPro"/>
</dbReference>
<evidence type="ECO:0000259" key="2">
    <source>
        <dbReference type="PROSITE" id="PS50222"/>
    </source>
</evidence>
<accession>A0A8J2T106</accession>
<evidence type="ECO:0000313" key="4">
    <source>
        <dbReference type="Proteomes" id="UP000789595"/>
    </source>
</evidence>
<dbReference type="AlphaFoldDB" id="A0A8J2T106"/>
<proteinExistence type="predicted"/>
<evidence type="ECO:0000313" key="3">
    <source>
        <dbReference type="EMBL" id="CAH0377478.1"/>
    </source>
</evidence>
<gene>
    <name evidence="3" type="ORF">PECAL_5P20130</name>
</gene>